<dbReference type="GO" id="GO:0120010">
    <property type="term" value="P:intermembrane phospholipid transfer"/>
    <property type="evidence" value="ECO:0007669"/>
    <property type="project" value="TreeGrafter"/>
</dbReference>
<proteinExistence type="inferred from homology"/>
<protein>
    <submittedName>
        <fullName evidence="4">VacJ lipoprotein</fullName>
    </submittedName>
</protein>
<dbReference type="EMBL" id="PZKG01000030">
    <property type="protein sequence ID" value="PTE22090.1"/>
    <property type="molecule type" value="Genomic_DNA"/>
</dbReference>
<keyword evidence="5" id="KW-1185">Reference proteome</keyword>
<dbReference type="InterPro" id="IPR007428">
    <property type="entry name" value="MlaA"/>
</dbReference>
<dbReference type="OrthoDB" id="9785326at2"/>
<dbReference type="Pfam" id="PF04333">
    <property type="entry name" value="MlaA"/>
    <property type="match status" value="1"/>
</dbReference>
<evidence type="ECO:0000256" key="3">
    <source>
        <dbReference type="SAM" id="SignalP"/>
    </source>
</evidence>
<feature type="signal peptide" evidence="3">
    <location>
        <begin position="1"/>
        <end position="31"/>
    </location>
</feature>
<reference evidence="4 5" key="1">
    <citation type="submission" date="2018-03" db="EMBL/GenBank/DDBJ databases">
        <title>Cereibacter changlensis.</title>
        <authorList>
            <person name="Meyer T.E."/>
            <person name="Miller S."/>
            <person name="Lodha T."/>
            <person name="Gandham S."/>
            <person name="Chintalapati S."/>
            <person name="Chintalapati V.R."/>
        </authorList>
    </citation>
    <scope>NUCLEOTIDE SEQUENCE [LARGE SCALE GENOMIC DNA]</scope>
    <source>
        <strain evidence="4 5">JA139</strain>
    </source>
</reference>
<keyword evidence="2 3" id="KW-0732">Signal</keyword>
<accession>A0A2T4JW03</accession>
<dbReference type="AlphaFoldDB" id="A0A2T4JW03"/>
<dbReference type="GO" id="GO:0016020">
    <property type="term" value="C:membrane"/>
    <property type="evidence" value="ECO:0007669"/>
    <property type="project" value="InterPro"/>
</dbReference>
<organism evidence="4 5">
    <name type="scientific">Cereibacter changlensis JA139</name>
    <dbReference type="NCBI Taxonomy" id="1188249"/>
    <lineage>
        <taxon>Bacteria</taxon>
        <taxon>Pseudomonadati</taxon>
        <taxon>Pseudomonadota</taxon>
        <taxon>Alphaproteobacteria</taxon>
        <taxon>Rhodobacterales</taxon>
        <taxon>Paracoccaceae</taxon>
        <taxon>Cereibacter</taxon>
    </lineage>
</organism>
<evidence type="ECO:0000256" key="2">
    <source>
        <dbReference type="ARBA" id="ARBA00022729"/>
    </source>
</evidence>
<dbReference type="PANTHER" id="PTHR30035">
    <property type="entry name" value="LIPOPROTEIN VACJ-RELATED"/>
    <property type="match status" value="1"/>
</dbReference>
<dbReference type="RefSeq" id="WP_107663589.1">
    <property type="nucleotide sequence ID" value="NZ_PZKG01000030.1"/>
</dbReference>
<dbReference type="PANTHER" id="PTHR30035:SF3">
    <property type="entry name" value="INTERMEMBRANE PHOSPHOLIPID TRANSPORT SYSTEM LIPOPROTEIN MLAA"/>
    <property type="match status" value="1"/>
</dbReference>
<feature type="chain" id="PRO_5015480071" evidence="3">
    <location>
        <begin position="32"/>
        <end position="274"/>
    </location>
</feature>
<evidence type="ECO:0000256" key="1">
    <source>
        <dbReference type="ARBA" id="ARBA00010634"/>
    </source>
</evidence>
<dbReference type="Proteomes" id="UP000241010">
    <property type="component" value="Unassembled WGS sequence"/>
</dbReference>
<gene>
    <name evidence="4" type="ORF">C5F48_09070</name>
</gene>
<comment type="caution">
    <text evidence="4">The sequence shown here is derived from an EMBL/GenBank/DDBJ whole genome shotgun (WGS) entry which is preliminary data.</text>
</comment>
<evidence type="ECO:0000313" key="5">
    <source>
        <dbReference type="Proteomes" id="UP000241010"/>
    </source>
</evidence>
<name>A0A2T4JW03_9RHOB</name>
<keyword evidence="4" id="KW-0449">Lipoprotein</keyword>
<evidence type="ECO:0000313" key="4">
    <source>
        <dbReference type="EMBL" id="PTE22090.1"/>
    </source>
</evidence>
<sequence length="274" mass="29304">MILNTILLSRSRWAVALLGLAALTACGPAPAPVGINDPAEASNRRVHDFNRGVDRALLRPAARGYGTVLPQPVQRGIGNFAGNLDVPGDVVNNLLQARLGFAAQNTARFAVNSVLGIGGLFDPASAMGLPGKETDFGETMHVWGAPEGVYGEAPFFGPTTERDLVGSVVDLALNPVRLLLPTPERSYATAAKLGSKLGERDRYRDTLDSVLYESADSYAQTRLLYLQNRRFELGQTGGVEDDFIDPYATDADAGFVDPYAADLSADSFEDPYAQ</sequence>
<dbReference type="PRINTS" id="PR01805">
    <property type="entry name" value="VACJLIPOPROT"/>
</dbReference>
<comment type="similarity">
    <text evidence="1">Belongs to the MlaA family.</text>
</comment>